<sequence length="109" mass="11917">MSISALKFVRALGIADGVSLIILLFIAMPMKYMAGMPLAVSIVGAIHGGIFVTYVLALLLAQIVVRWNIIWSVLGVAAAFVPFANFFLDRKFKMMQKEREEEAGIQAVS</sequence>
<keyword evidence="5 6" id="KW-0472">Membrane</keyword>
<evidence type="ECO:0000256" key="6">
    <source>
        <dbReference type="SAM" id="Phobius"/>
    </source>
</evidence>
<name>A0A163ETF7_9BACL</name>
<dbReference type="Proteomes" id="UP000076490">
    <property type="component" value="Unassembled WGS sequence"/>
</dbReference>
<evidence type="ECO:0000259" key="7">
    <source>
        <dbReference type="Pfam" id="PF12823"/>
    </source>
</evidence>
<evidence type="ECO:0000256" key="2">
    <source>
        <dbReference type="ARBA" id="ARBA00022475"/>
    </source>
</evidence>
<evidence type="ECO:0000256" key="5">
    <source>
        <dbReference type="ARBA" id="ARBA00023136"/>
    </source>
</evidence>
<dbReference type="NCBIfam" id="TIGR03954">
    <property type="entry name" value="integ_memb_HG"/>
    <property type="match status" value="1"/>
</dbReference>
<dbReference type="AlphaFoldDB" id="A0A163ETF7"/>
<organism evidence="8 9">
    <name type="scientific">Bhargavaea cecembensis</name>
    <dbReference type="NCBI Taxonomy" id="394098"/>
    <lineage>
        <taxon>Bacteria</taxon>
        <taxon>Bacillati</taxon>
        <taxon>Bacillota</taxon>
        <taxon>Bacilli</taxon>
        <taxon>Bacillales</taxon>
        <taxon>Caryophanaceae</taxon>
        <taxon>Bhargavaea</taxon>
    </lineage>
</organism>
<dbReference type="PANTHER" id="PTHR40077:SF1">
    <property type="entry name" value="MEMBRANE PROTEIN"/>
    <property type="match status" value="1"/>
</dbReference>
<evidence type="ECO:0000256" key="4">
    <source>
        <dbReference type="ARBA" id="ARBA00022989"/>
    </source>
</evidence>
<comment type="subcellular location">
    <subcellularLocation>
        <location evidence="1">Cell membrane</location>
        <topology evidence="1">Multi-pass membrane protein</topology>
    </subcellularLocation>
</comment>
<proteinExistence type="predicted"/>
<evidence type="ECO:0000256" key="1">
    <source>
        <dbReference type="ARBA" id="ARBA00004651"/>
    </source>
</evidence>
<keyword evidence="3 6" id="KW-0812">Transmembrane</keyword>
<comment type="caution">
    <text evidence="8">The sequence shown here is derived from an EMBL/GenBank/DDBJ whole genome shotgun (WGS) entry which is preliminary data.</text>
</comment>
<dbReference type="PANTHER" id="PTHR40077">
    <property type="entry name" value="MEMBRANE PROTEIN-RELATED"/>
    <property type="match status" value="1"/>
</dbReference>
<dbReference type="InterPro" id="IPR023845">
    <property type="entry name" value="DUF3817_TM"/>
</dbReference>
<gene>
    <name evidence="8" type="ORF">AV656_11235</name>
</gene>
<accession>A0A163ETF7</accession>
<evidence type="ECO:0000313" key="8">
    <source>
        <dbReference type="EMBL" id="KZE37147.1"/>
    </source>
</evidence>
<feature type="transmembrane region" description="Helical" evidence="6">
    <location>
        <begin position="69"/>
        <end position="88"/>
    </location>
</feature>
<dbReference type="Pfam" id="PF12823">
    <property type="entry name" value="DUF3817"/>
    <property type="match status" value="1"/>
</dbReference>
<evidence type="ECO:0000313" key="9">
    <source>
        <dbReference type="Proteomes" id="UP000076490"/>
    </source>
</evidence>
<dbReference type="RefSeq" id="WP_063182114.1">
    <property type="nucleotide sequence ID" value="NZ_LQNT01000011.1"/>
</dbReference>
<feature type="domain" description="DUF3817" evidence="7">
    <location>
        <begin position="6"/>
        <end position="92"/>
    </location>
</feature>
<dbReference type="EMBL" id="LQNT01000011">
    <property type="protein sequence ID" value="KZE37147.1"/>
    <property type="molecule type" value="Genomic_DNA"/>
</dbReference>
<feature type="transmembrane region" description="Helical" evidence="6">
    <location>
        <begin position="6"/>
        <end position="26"/>
    </location>
</feature>
<evidence type="ECO:0000256" key="3">
    <source>
        <dbReference type="ARBA" id="ARBA00022692"/>
    </source>
</evidence>
<feature type="transmembrane region" description="Helical" evidence="6">
    <location>
        <begin position="38"/>
        <end position="63"/>
    </location>
</feature>
<protein>
    <recommendedName>
        <fullName evidence="7">DUF3817 domain-containing protein</fullName>
    </recommendedName>
</protein>
<dbReference type="GO" id="GO:0005886">
    <property type="term" value="C:plasma membrane"/>
    <property type="evidence" value="ECO:0007669"/>
    <property type="project" value="UniProtKB-SubCell"/>
</dbReference>
<dbReference type="OrthoDB" id="1121311at2"/>
<reference evidence="8 9" key="1">
    <citation type="submission" date="2016-01" db="EMBL/GenBank/DDBJ databases">
        <title>Whole genome sequencing of Bhargavaea cecembensis T14.</title>
        <authorList>
            <person name="Hong K.W."/>
        </authorList>
    </citation>
    <scope>NUCLEOTIDE SEQUENCE [LARGE SCALE GENOMIC DNA]</scope>
    <source>
        <strain evidence="8 9">T14</strain>
    </source>
</reference>
<keyword evidence="4 6" id="KW-1133">Transmembrane helix</keyword>
<keyword evidence="2" id="KW-1003">Cell membrane</keyword>